<feature type="transmembrane region" description="Helical" evidence="1">
    <location>
        <begin position="14"/>
        <end position="30"/>
    </location>
</feature>
<keyword evidence="1" id="KW-0812">Transmembrane</keyword>
<protein>
    <submittedName>
        <fullName evidence="2">Uncharacterized protein</fullName>
    </submittedName>
</protein>
<evidence type="ECO:0000256" key="1">
    <source>
        <dbReference type="SAM" id="Phobius"/>
    </source>
</evidence>
<reference evidence="2 3" key="2">
    <citation type="submission" date="2018-03" db="EMBL/GenBank/DDBJ databases">
        <authorList>
            <person name="Keele B.F."/>
        </authorList>
    </citation>
    <scope>NUCLEOTIDE SEQUENCE [LARGE SCALE GENOMIC DNA]</scope>
    <source>
        <strain evidence="2 3">CCALA 016</strain>
    </source>
</reference>
<accession>A0A2T1M013</accession>
<proteinExistence type="predicted"/>
<evidence type="ECO:0000313" key="3">
    <source>
        <dbReference type="Proteomes" id="UP000239001"/>
    </source>
</evidence>
<dbReference type="AlphaFoldDB" id="A0A2T1M013"/>
<comment type="caution">
    <text evidence="2">The sequence shown here is derived from an EMBL/GenBank/DDBJ whole genome shotgun (WGS) entry which is preliminary data.</text>
</comment>
<name>A0A2T1M013_9CHRO</name>
<keyword evidence="3" id="KW-1185">Reference proteome</keyword>
<evidence type="ECO:0000313" key="2">
    <source>
        <dbReference type="EMBL" id="PSF38008.1"/>
    </source>
</evidence>
<keyword evidence="1" id="KW-0472">Membrane</keyword>
<reference evidence="2 3" key="1">
    <citation type="submission" date="2018-03" db="EMBL/GenBank/DDBJ databases">
        <title>The ancient ancestry and fast evolution of plastids.</title>
        <authorList>
            <person name="Moore K.R."/>
            <person name="Magnabosco C."/>
            <person name="Momper L."/>
            <person name="Gold D.A."/>
            <person name="Bosak T."/>
            <person name="Fournier G.P."/>
        </authorList>
    </citation>
    <scope>NUCLEOTIDE SEQUENCE [LARGE SCALE GENOMIC DNA]</scope>
    <source>
        <strain evidence="2 3">CCALA 016</strain>
    </source>
</reference>
<dbReference type="InterPro" id="IPR026374">
    <property type="entry name" value="Cyano_PEP"/>
</dbReference>
<dbReference type="NCBIfam" id="TIGR02595">
    <property type="entry name" value="PEP_CTERM"/>
    <property type="match status" value="1"/>
</dbReference>
<dbReference type="Proteomes" id="UP000239001">
    <property type="component" value="Unassembled WGS sequence"/>
</dbReference>
<dbReference type="EMBL" id="PXOH01000006">
    <property type="protein sequence ID" value="PSF38008.1"/>
    <property type="molecule type" value="Genomic_DNA"/>
</dbReference>
<dbReference type="NCBIfam" id="TIGR04155">
    <property type="entry name" value="cyano_PEP"/>
    <property type="match status" value="1"/>
</dbReference>
<organism evidence="2 3">
    <name type="scientific">Aphanothece hegewaldii CCALA 016</name>
    <dbReference type="NCBI Taxonomy" id="2107694"/>
    <lineage>
        <taxon>Bacteria</taxon>
        <taxon>Bacillati</taxon>
        <taxon>Cyanobacteriota</taxon>
        <taxon>Cyanophyceae</taxon>
        <taxon>Oscillatoriophycideae</taxon>
        <taxon>Chroococcales</taxon>
        <taxon>Aphanothecaceae</taxon>
        <taxon>Aphanothece</taxon>
    </lineage>
</organism>
<gene>
    <name evidence="2" type="ORF">C7H19_08390</name>
</gene>
<keyword evidence="1" id="KW-1133">Transmembrane helix</keyword>
<sequence length="39" mass="3921">MIGTVPPGTAVPEPLTMLGAGAAAGFGAFFKKRLAKKDC</sequence>
<dbReference type="InterPro" id="IPR013424">
    <property type="entry name" value="Ice-binding_C"/>
</dbReference>